<accession>A0A7W9W6D2</accession>
<dbReference type="InterPro" id="IPR000983">
    <property type="entry name" value="Bac_GSPG_pilin"/>
</dbReference>
<dbReference type="Gene3D" id="3.30.700.10">
    <property type="entry name" value="Glycoprotein, Type 4 Pilin"/>
    <property type="match status" value="1"/>
</dbReference>
<dbReference type="PROSITE" id="PS00409">
    <property type="entry name" value="PROKAR_NTER_METHYL"/>
    <property type="match status" value="1"/>
</dbReference>
<name>A0A7W9W6D2_ARMRO</name>
<dbReference type="InterPro" id="IPR027558">
    <property type="entry name" value="Pre_pil_HX9DG_C"/>
</dbReference>
<sequence>MRRGFTLIELLVVIAIIAILAAILFPVFAQARAKARQTVCMSNMRQIGLGVRMYLQDNDDIFFAYDQGGVGWTIPRSAWDEKQDFLLRPYLKNTGILNCPEEKVSTINGQSVRFPQYAMNDLLNRAPDTVAPDGGSTVGPLTRSETAVETMTLLMWEHNNPAVHCETWSSSPGHWESAHHKGFNGLFCDGHVKRMSLGTLKDSMLTYWED</sequence>
<dbReference type="PANTHER" id="PTHR30093">
    <property type="entry name" value="GENERAL SECRETION PATHWAY PROTEIN G"/>
    <property type="match status" value="1"/>
</dbReference>
<dbReference type="InterPro" id="IPR045584">
    <property type="entry name" value="Pilin-like"/>
</dbReference>
<protein>
    <submittedName>
        <fullName evidence="2">Prepilin-type N-terminal cleavage/methylation domain-containing protein/prepilin-type processing-associated H-X9-DG protein</fullName>
    </submittedName>
</protein>
<dbReference type="RefSeq" id="WP_184195464.1">
    <property type="nucleotide sequence ID" value="NZ_JACHGW010000002.1"/>
</dbReference>
<evidence type="ECO:0000256" key="1">
    <source>
        <dbReference type="ARBA" id="ARBA00022481"/>
    </source>
</evidence>
<evidence type="ECO:0000313" key="2">
    <source>
        <dbReference type="EMBL" id="MBB6050463.1"/>
    </source>
</evidence>
<dbReference type="NCBIfam" id="TIGR02532">
    <property type="entry name" value="IV_pilin_GFxxxE"/>
    <property type="match status" value="1"/>
</dbReference>
<dbReference type="SUPFAM" id="SSF54523">
    <property type="entry name" value="Pili subunits"/>
    <property type="match status" value="1"/>
</dbReference>
<proteinExistence type="predicted"/>
<dbReference type="NCBIfam" id="TIGR04294">
    <property type="entry name" value="pre_pil_HX9DG"/>
    <property type="match status" value="1"/>
</dbReference>
<dbReference type="EMBL" id="JACHGW010000002">
    <property type="protein sequence ID" value="MBB6050463.1"/>
    <property type="molecule type" value="Genomic_DNA"/>
</dbReference>
<keyword evidence="1" id="KW-0488">Methylation</keyword>
<evidence type="ECO:0000313" key="3">
    <source>
        <dbReference type="Proteomes" id="UP000520814"/>
    </source>
</evidence>
<dbReference type="GO" id="GO:0015628">
    <property type="term" value="P:protein secretion by the type II secretion system"/>
    <property type="evidence" value="ECO:0007669"/>
    <property type="project" value="InterPro"/>
</dbReference>
<dbReference type="Pfam" id="PF07963">
    <property type="entry name" value="N_methyl"/>
    <property type="match status" value="1"/>
</dbReference>
<keyword evidence="3" id="KW-1185">Reference proteome</keyword>
<dbReference type="AlphaFoldDB" id="A0A7W9W6D2"/>
<comment type="caution">
    <text evidence="2">The sequence shown here is derived from an EMBL/GenBank/DDBJ whole genome shotgun (WGS) entry which is preliminary data.</text>
</comment>
<organism evidence="2 3">
    <name type="scientific">Armatimonas rosea</name>
    <dbReference type="NCBI Taxonomy" id="685828"/>
    <lineage>
        <taxon>Bacteria</taxon>
        <taxon>Bacillati</taxon>
        <taxon>Armatimonadota</taxon>
        <taxon>Armatimonadia</taxon>
        <taxon>Armatimonadales</taxon>
        <taxon>Armatimonadaceae</taxon>
        <taxon>Armatimonas</taxon>
    </lineage>
</organism>
<dbReference type="GO" id="GO:0015627">
    <property type="term" value="C:type II protein secretion system complex"/>
    <property type="evidence" value="ECO:0007669"/>
    <property type="project" value="InterPro"/>
</dbReference>
<dbReference type="Proteomes" id="UP000520814">
    <property type="component" value="Unassembled WGS sequence"/>
</dbReference>
<reference evidence="2 3" key="1">
    <citation type="submission" date="2020-08" db="EMBL/GenBank/DDBJ databases">
        <title>Genomic Encyclopedia of Type Strains, Phase IV (KMG-IV): sequencing the most valuable type-strain genomes for metagenomic binning, comparative biology and taxonomic classification.</title>
        <authorList>
            <person name="Goeker M."/>
        </authorList>
    </citation>
    <scope>NUCLEOTIDE SEQUENCE [LARGE SCALE GENOMIC DNA]</scope>
    <source>
        <strain evidence="2 3">DSM 23562</strain>
    </source>
</reference>
<dbReference type="InterPro" id="IPR012902">
    <property type="entry name" value="N_methyl_site"/>
</dbReference>
<gene>
    <name evidence="2" type="ORF">HNQ39_002254</name>
</gene>
<dbReference type="PRINTS" id="PR00813">
    <property type="entry name" value="BCTERIALGSPG"/>
</dbReference>